<dbReference type="Proteomes" id="UP000278475">
    <property type="component" value="Unassembled WGS sequence"/>
</dbReference>
<comment type="function">
    <text evidence="4">D-aminoacyl-tRNA deacylase with broad substrate specificity. By recycling D-aminoacyl-tRNA to D-amino acids and free tRNA molecules, this enzyme counteracts the toxicity associated with the formation of D-aminoacyl-tRNA entities in vivo.</text>
</comment>
<reference evidence="7 8" key="1">
    <citation type="submission" date="2018-06" db="EMBL/GenBank/DDBJ databases">
        <title>Extensive metabolic versatility and redundancy in microbially diverse, dynamic hydrothermal sediments.</title>
        <authorList>
            <person name="Dombrowski N."/>
            <person name="Teske A."/>
            <person name="Baker B.J."/>
        </authorList>
    </citation>
    <scope>NUCLEOTIDE SEQUENCE [LARGE SCALE GENOMIC DNA]</scope>
    <source>
        <strain evidence="6">B34_G17</strain>
        <strain evidence="5">B66_G16</strain>
    </source>
</reference>
<dbReference type="AlphaFoldDB" id="A0A497ETC2"/>
<evidence type="ECO:0000256" key="2">
    <source>
        <dbReference type="ARBA" id="ARBA00022801"/>
    </source>
</evidence>
<dbReference type="GO" id="GO:0008270">
    <property type="term" value="F:zinc ion binding"/>
    <property type="evidence" value="ECO:0007669"/>
    <property type="project" value="UniProtKB-UniRule"/>
</dbReference>
<evidence type="ECO:0000256" key="1">
    <source>
        <dbReference type="ARBA" id="ARBA00022723"/>
    </source>
</evidence>
<organism evidence="5 8">
    <name type="scientific">Thermoproteota archaeon</name>
    <dbReference type="NCBI Taxonomy" id="2056631"/>
    <lineage>
        <taxon>Archaea</taxon>
        <taxon>Thermoproteota</taxon>
    </lineage>
</organism>
<keyword evidence="1 4" id="KW-0479">Metal-binding</keyword>
<comment type="subunit">
    <text evidence="4">Monomer.</text>
</comment>
<comment type="caution">
    <text evidence="5">The sequence shown here is derived from an EMBL/GenBank/DDBJ whole genome shotgun (WGS) entry which is preliminary data.</text>
</comment>
<evidence type="ECO:0000313" key="5">
    <source>
        <dbReference type="EMBL" id="RLE49848.1"/>
    </source>
</evidence>
<keyword evidence="3 4" id="KW-0862">Zinc</keyword>
<dbReference type="InterPro" id="IPR018033">
    <property type="entry name" value="Deacylase_DtdA_archaea"/>
</dbReference>
<sequence length="276" mass="30313">MGTSKLIVFSKVDVASCNIANEVSKLLNFRSTGLTYRGKEILSYDDVYLIEVDQDLIYLDGFDQDLPIRDVEVAFLLSRHSSVSGTPCLTTHASGNLTNEAFYGGKPKSLAIAHPHYMSSLLRKLHQQNMEYNLDFLVSLEATHHGPTEVNIPLLFVEIGSKLEDWKNIKAAKAVAHAVVDTIKEHIPTAGGAVGFGGGHYPPKISQYVLKNGVVGHIFPKYVLSSEVDMSIIEKAMLRTFGGCTSFIIDWKGVPGGVRQKLIEVAKLRNLSVVEI</sequence>
<dbReference type="SUPFAM" id="SSF142535">
    <property type="entry name" value="AF0625-like"/>
    <property type="match status" value="1"/>
</dbReference>
<dbReference type="EMBL" id="QMQV01000020">
    <property type="protein sequence ID" value="RLE49848.1"/>
    <property type="molecule type" value="Genomic_DNA"/>
</dbReference>
<comment type="similarity">
    <text evidence="4">Belongs to the DtdA deacylase family.</text>
</comment>
<comment type="catalytic activity">
    <reaction evidence="4">
        <text>a D-aminoacyl-tRNA + H2O = a tRNA + a D-alpha-amino acid + H(+)</text>
        <dbReference type="Rhea" id="RHEA:13953"/>
        <dbReference type="Rhea" id="RHEA-COMP:10123"/>
        <dbReference type="Rhea" id="RHEA-COMP:10124"/>
        <dbReference type="ChEBI" id="CHEBI:15377"/>
        <dbReference type="ChEBI" id="CHEBI:15378"/>
        <dbReference type="ChEBI" id="CHEBI:59871"/>
        <dbReference type="ChEBI" id="CHEBI:78442"/>
        <dbReference type="ChEBI" id="CHEBI:79333"/>
        <dbReference type="EC" id="3.1.1.96"/>
    </reaction>
</comment>
<accession>A0A497ETC2</accession>
<proteinExistence type="inferred from homology"/>
<evidence type="ECO:0000313" key="6">
    <source>
        <dbReference type="EMBL" id="RLE52632.1"/>
    </source>
</evidence>
<evidence type="ECO:0000256" key="4">
    <source>
        <dbReference type="HAMAP-Rule" id="MF_00562"/>
    </source>
</evidence>
<evidence type="ECO:0000313" key="8">
    <source>
        <dbReference type="Proteomes" id="UP000278475"/>
    </source>
</evidence>
<dbReference type="PIRSF" id="PIRSF016210">
    <property type="entry name" value="UCP016210"/>
    <property type="match status" value="1"/>
</dbReference>
<dbReference type="PANTHER" id="PTHR34667:SF1">
    <property type="entry name" value="D-AMINOACYL-TRNA DEACYLASE"/>
    <property type="match status" value="1"/>
</dbReference>
<dbReference type="GO" id="GO:0051499">
    <property type="term" value="F:D-aminoacyl-tRNA deacylase activity"/>
    <property type="evidence" value="ECO:0007669"/>
    <property type="project" value="UniProtKB-UniRule"/>
</dbReference>
<gene>
    <name evidence="4" type="primary">dtdA</name>
    <name evidence="5" type="ORF">DRJ31_03415</name>
    <name evidence="6" type="ORF">DRJ33_03200</name>
</gene>
<comment type="cofactor">
    <cofactor evidence="4">
        <name>Zn(2+)</name>
        <dbReference type="ChEBI" id="CHEBI:29105"/>
    </cofactor>
    <text evidence="4">Binds 2 Zn(2+) ions per subunit.</text>
</comment>
<dbReference type="GO" id="GO:0019478">
    <property type="term" value="P:D-amino acid catabolic process"/>
    <property type="evidence" value="ECO:0007669"/>
    <property type="project" value="UniProtKB-UniRule"/>
</dbReference>
<name>A0A497ETC2_9CREN</name>
<dbReference type="EC" id="3.1.1.96" evidence="4"/>
<protein>
    <recommendedName>
        <fullName evidence="4">D-aminoacyl-tRNA deacylase</fullName>
        <ecNumber evidence="4">3.1.1.96</ecNumber>
    </recommendedName>
</protein>
<dbReference type="Pfam" id="PF04414">
    <property type="entry name" value="tRNA_deacylase"/>
    <property type="match status" value="1"/>
</dbReference>
<keyword evidence="2 4" id="KW-0378">Hydrolase</keyword>
<dbReference type="Gene3D" id="3.40.50.10700">
    <property type="entry name" value="AF0625-like"/>
    <property type="match status" value="1"/>
</dbReference>
<evidence type="ECO:0000313" key="7">
    <source>
        <dbReference type="Proteomes" id="UP000272051"/>
    </source>
</evidence>
<dbReference type="Gene3D" id="3.40.630.50">
    <property type="entry name" value="AF0625-like"/>
    <property type="match status" value="1"/>
</dbReference>
<dbReference type="Proteomes" id="UP000272051">
    <property type="component" value="Unassembled WGS sequence"/>
</dbReference>
<dbReference type="HAMAP" id="MF_00562">
    <property type="entry name" value="Deacylase_DtdA"/>
    <property type="match status" value="1"/>
</dbReference>
<dbReference type="InterPro" id="IPR007508">
    <property type="entry name" value="DtdA"/>
</dbReference>
<comment type="catalytic activity">
    <reaction evidence="4">
        <text>glycyl-tRNA(Ala) + H2O = tRNA(Ala) + glycine + H(+)</text>
        <dbReference type="Rhea" id="RHEA:53744"/>
        <dbReference type="Rhea" id="RHEA-COMP:9657"/>
        <dbReference type="Rhea" id="RHEA-COMP:13640"/>
        <dbReference type="ChEBI" id="CHEBI:15377"/>
        <dbReference type="ChEBI" id="CHEBI:15378"/>
        <dbReference type="ChEBI" id="CHEBI:57305"/>
        <dbReference type="ChEBI" id="CHEBI:78442"/>
        <dbReference type="ChEBI" id="CHEBI:78522"/>
        <dbReference type="EC" id="3.1.1.96"/>
    </reaction>
</comment>
<dbReference type="PANTHER" id="PTHR34667">
    <property type="entry name" value="D-AMINOACYL-TRNA DEACYLASE"/>
    <property type="match status" value="1"/>
</dbReference>
<dbReference type="EMBL" id="QMQX01000043">
    <property type="protein sequence ID" value="RLE52632.1"/>
    <property type="molecule type" value="Genomic_DNA"/>
</dbReference>
<evidence type="ECO:0000256" key="3">
    <source>
        <dbReference type="ARBA" id="ARBA00022833"/>
    </source>
</evidence>